<comment type="similarity">
    <text evidence="1">Belongs to the peptidase S1 family.</text>
</comment>
<dbReference type="PROSITE" id="PS50240">
    <property type="entry name" value="TRYPSIN_DOM"/>
    <property type="match status" value="1"/>
</dbReference>
<gene>
    <name evidence="5" type="ORF">C2E21_6570</name>
</gene>
<dbReference type="PANTHER" id="PTHR24276:SF98">
    <property type="entry name" value="FI18310P1-RELATED"/>
    <property type="match status" value="1"/>
</dbReference>
<comment type="caution">
    <text evidence="5">The sequence shown here is derived from an EMBL/GenBank/DDBJ whole genome shotgun (WGS) entry which is preliminary data.</text>
</comment>
<evidence type="ECO:0000259" key="4">
    <source>
        <dbReference type="PROSITE" id="PS50240"/>
    </source>
</evidence>
<dbReference type="GO" id="GO:0004252">
    <property type="term" value="F:serine-type endopeptidase activity"/>
    <property type="evidence" value="ECO:0007669"/>
    <property type="project" value="InterPro"/>
</dbReference>
<keyword evidence="3" id="KW-0645">Protease</keyword>
<evidence type="ECO:0000256" key="3">
    <source>
        <dbReference type="RuleBase" id="RU363034"/>
    </source>
</evidence>
<dbReference type="SMART" id="SM00020">
    <property type="entry name" value="Tryp_SPc"/>
    <property type="match status" value="1"/>
</dbReference>
<protein>
    <submittedName>
        <fullName evidence="5">Trypsin domain lipo</fullName>
    </submittedName>
</protein>
<keyword evidence="3" id="KW-0378">Hydrolase</keyword>
<dbReference type="InterPro" id="IPR043504">
    <property type="entry name" value="Peptidase_S1_PA_chymotrypsin"/>
</dbReference>
<name>A0A2P6TK82_CHLSO</name>
<keyword evidence="2" id="KW-1015">Disulfide bond</keyword>
<dbReference type="GO" id="GO:0006508">
    <property type="term" value="P:proteolysis"/>
    <property type="evidence" value="ECO:0007669"/>
    <property type="project" value="UniProtKB-KW"/>
</dbReference>
<dbReference type="InterPro" id="IPR018114">
    <property type="entry name" value="TRYPSIN_HIS"/>
</dbReference>
<dbReference type="Gene3D" id="2.40.10.10">
    <property type="entry name" value="Trypsin-like serine proteases"/>
    <property type="match status" value="1"/>
</dbReference>
<keyword evidence="6" id="KW-1185">Reference proteome</keyword>
<dbReference type="OrthoDB" id="507950at2759"/>
<proteinExistence type="inferred from homology"/>
<keyword evidence="3" id="KW-0720">Serine protease</keyword>
<dbReference type="SUPFAM" id="SSF50494">
    <property type="entry name" value="Trypsin-like serine proteases"/>
    <property type="match status" value="1"/>
</dbReference>
<dbReference type="AlphaFoldDB" id="A0A2P6TK82"/>
<dbReference type="InterPro" id="IPR033116">
    <property type="entry name" value="TRYPSIN_SER"/>
</dbReference>
<evidence type="ECO:0000256" key="2">
    <source>
        <dbReference type="ARBA" id="ARBA00023157"/>
    </source>
</evidence>
<dbReference type="InterPro" id="IPR001254">
    <property type="entry name" value="Trypsin_dom"/>
</dbReference>
<dbReference type="Pfam" id="PF00089">
    <property type="entry name" value="Trypsin"/>
    <property type="match status" value="1"/>
</dbReference>
<evidence type="ECO:0000256" key="1">
    <source>
        <dbReference type="ARBA" id="ARBA00007664"/>
    </source>
</evidence>
<dbReference type="InterPro" id="IPR009003">
    <property type="entry name" value="Peptidase_S1_PA"/>
</dbReference>
<dbReference type="PANTHER" id="PTHR24276">
    <property type="entry name" value="POLYSERASE-RELATED"/>
    <property type="match status" value="1"/>
</dbReference>
<dbReference type="InterPro" id="IPR001314">
    <property type="entry name" value="Peptidase_S1A"/>
</dbReference>
<dbReference type="EMBL" id="LHPG02000013">
    <property type="protein sequence ID" value="PRW44448.1"/>
    <property type="molecule type" value="Genomic_DNA"/>
</dbReference>
<dbReference type="PROSITE" id="PS00134">
    <property type="entry name" value="TRYPSIN_HIS"/>
    <property type="match status" value="1"/>
</dbReference>
<sequence length="455" mass="47911">MVASTHNSRHEAGQTEVALAVVGGSAAPPGRFEFMGGLFTNREGGGFFCAGTLIAPRIFMTAAHCVVNETTGEPKGATTFWPKVHIGAYNRTQNVGIDVRAIAVTRPHPDFGYADKDIDCKFFNDIAIMLLDRPSTKPHVQLPPFIQKPQLPAATGTPLTALGWGDTRPGTFSPSEPLQQLDLALRPLRVCQQVFPKVPGYRSPENTLICAGNAPGYAANICKGDSGGPLLLLGNGTGTAGSTPDVQLGISSFTHDASVCLGEPAGFTNLAQLGPWIAETIEELVTGRWVGRVYGDANVQTFSGQTYVQTGSAGQQLNIVSSSAYMLSGWLKQQPNGNLALGAAQFQRGRSTVAVGVVNGVLLVRLNGATVAAGRTVAIDGGSLKLAPMQAGKERVVTIKQSAALSIVFVQPFSAAAGAYAPRLDVSVRYRRMPDYQVSGLLGSTFPHQLKEPPA</sequence>
<dbReference type="InterPro" id="IPR050430">
    <property type="entry name" value="Peptidase_S1"/>
</dbReference>
<evidence type="ECO:0000313" key="6">
    <source>
        <dbReference type="Proteomes" id="UP000239899"/>
    </source>
</evidence>
<reference evidence="5 6" key="1">
    <citation type="journal article" date="2018" name="Plant J.">
        <title>Genome sequences of Chlorella sorokiniana UTEX 1602 and Micractinium conductrix SAG 241.80: implications to maltose excretion by a green alga.</title>
        <authorList>
            <person name="Arriola M.B."/>
            <person name="Velmurugan N."/>
            <person name="Zhang Y."/>
            <person name="Plunkett M.H."/>
            <person name="Hondzo H."/>
            <person name="Barney B.M."/>
        </authorList>
    </citation>
    <scope>NUCLEOTIDE SEQUENCE [LARGE SCALE GENOMIC DNA]</scope>
    <source>
        <strain evidence="6">UTEX 1602</strain>
    </source>
</reference>
<feature type="domain" description="Peptidase S1" evidence="4">
    <location>
        <begin position="21"/>
        <end position="282"/>
    </location>
</feature>
<organism evidence="5 6">
    <name type="scientific">Chlorella sorokiniana</name>
    <name type="common">Freshwater green alga</name>
    <dbReference type="NCBI Taxonomy" id="3076"/>
    <lineage>
        <taxon>Eukaryota</taxon>
        <taxon>Viridiplantae</taxon>
        <taxon>Chlorophyta</taxon>
        <taxon>core chlorophytes</taxon>
        <taxon>Trebouxiophyceae</taxon>
        <taxon>Chlorellales</taxon>
        <taxon>Chlorellaceae</taxon>
        <taxon>Chlorella clade</taxon>
        <taxon>Chlorella</taxon>
    </lineage>
</organism>
<dbReference type="Proteomes" id="UP000239899">
    <property type="component" value="Unassembled WGS sequence"/>
</dbReference>
<evidence type="ECO:0000313" key="5">
    <source>
        <dbReference type="EMBL" id="PRW44448.1"/>
    </source>
</evidence>
<accession>A0A2P6TK82</accession>
<dbReference type="PROSITE" id="PS00135">
    <property type="entry name" value="TRYPSIN_SER"/>
    <property type="match status" value="1"/>
</dbReference>
<dbReference type="PRINTS" id="PR00722">
    <property type="entry name" value="CHYMOTRYPSIN"/>
</dbReference>